<dbReference type="GO" id="GO:0051213">
    <property type="term" value="F:dioxygenase activity"/>
    <property type="evidence" value="ECO:0007669"/>
    <property type="project" value="UniProtKB-KW"/>
</dbReference>
<evidence type="ECO:0000313" key="8">
    <source>
        <dbReference type="EMBL" id="KAA8901753.1"/>
    </source>
</evidence>
<dbReference type="InterPro" id="IPR050411">
    <property type="entry name" value="AlphaKG_dependent_hydroxylases"/>
</dbReference>
<accession>A0A642UMJ9</accession>
<dbReference type="Gene3D" id="3.60.130.10">
    <property type="entry name" value="Clavaminate synthase-like"/>
    <property type="match status" value="1"/>
</dbReference>
<feature type="domain" description="TauD/TfdA-like" evidence="7">
    <location>
        <begin position="147"/>
        <end position="427"/>
    </location>
</feature>
<dbReference type="Pfam" id="PF02668">
    <property type="entry name" value="TauD"/>
    <property type="match status" value="1"/>
</dbReference>
<evidence type="ECO:0000256" key="3">
    <source>
        <dbReference type="ARBA" id="ARBA00022723"/>
    </source>
</evidence>
<reference evidence="8 9" key="1">
    <citation type="submission" date="2019-07" db="EMBL/GenBank/DDBJ databases">
        <title>Genome assembly of two rare yeast pathogens: Diutina rugosa and Trichomonascus ciferrii.</title>
        <authorList>
            <person name="Mixao V."/>
            <person name="Saus E."/>
            <person name="Hansen A."/>
            <person name="Lass-Flor C."/>
            <person name="Gabaldon T."/>
        </authorList>
    </citation>
    <scope>NUCLEOTIDE SEQUENCE [LARGE SCALE GENOMIC DNA]</scope>
    <source>
        <strain evidence="8 9">CBS 613</strain>
    </source>
</reference>
<comment type="cofactor">
    <cofactor evidence="1">
        <name>Fe(2+)</name>
        <dbReference type="ChEBI" id="CHEBI:29033"/>
    </cofactor>
</comment>
<dbReference type="RefSeq" id="XP_034012109.1">
    <property type="nucleotide sequence ID" value="XM_034155845.1"/>
</dbReference>
<dbReference type="InterPro" id="IPR003819">
    <property type="entry name" value="TauD/TfdA-like"/>
</dbReference>
<evidence type="ECO:0000256" key="2">
    <source>
        <dbReference type="ARBA" id="ARBA00008654"/>
    </source>
</evidence>
<evidence type="ECO:0000313" key="9">
    <source>
        <dbReference type="Proteomes" id="UP000449547"/>
    </source>
</evidence>
<dbReference type="Gene3D" id="3.30.2020.30">
    <property type="match status" value="1"/>
</dbReference>
<keyword evidence="6" id="KW-0408">Iron</keyword>
<dbReference type="GO" id="GO:0045329">
    <property type="term" value="P:carnitine biosynthetic process"/>
    <property type="evidence" value="ECO:0007669"/>
    <property type="project" value="TreeGrafter"/>
</dbReference>
<dbReference type="InterPro" id="IPR042098">
    <property type="entry name" value="TauD-like_sf"/>
</dbReference>
<dbReference type="InterPro" id="IPR038492">
    <property type="entry name" value="GBBH-like_N_sf"/>
</dbReference>
<keyword evidence="3" id="KW-0479">Metal-binding</keyword>
<dbReference type="SUPFAM" id="SSF51197">
    <property type="entry name" value="Clavaminate synthase-like"/>
    <property type="match status" value="1"/>
</dbReference>
<evidence type="ECO:0000256" key="4">
    <source>
        <dbReference type="ARBA" id="ARBA00022964"/>
    </source>
</evidence>
<dbReference type="AlphaFoldDB" id="A0A642UMJ9"/>
<evidence type="ECO:0000259" key="7">
    <source>
        <dbReference type="Pfam" id="PF02668"/>
    </source>
</evidence>
<evidence type="ECO:0000256" key="5">
    <source>
        <dbReference type="ARBA" id="ARBA00023002"/>
    </source>
</evidence>
<comment type="similarity">
    <text evidence="2">Belongs to the gamma-BBH/TMLD family.</text>
</comment>
<proteinExistence type="inferred from homology"/>
<keyword evidence="4" id="KW-0223">Dioxygenase</keyword>
<organism evidence="8 9">
    <name type="scientific">Diutina rugosa</name>
    <name type="common">Yeast</name>
    <name type="synonym">Candida rugosa</name>
    <dbReference type="NCBI Taxonomy" id="5481"/>
    <lineage>
        <taxon>Eukaryota</taxon>
        <taxon>Fungi</taxon>
        <taxon>Dikarya</taxon>
        <taxon>Ascomycota</taxon>
        <taxon>Saccharomycotina</taxon>
        <taxon>Pichiomycetes</taxon>
        <taxon>Debaryomycetaceae</taxon>
        <taxon>Diutina</taxon>
    </lineage>
</organism>
<gene>
    <name evidence="8" type="ORF">DIURU_003118</name>
</gene>
<dbReference type="Proteomes" id="UP000449547">
    <property type="component" value="Unassembled WGS sequence"/>
</dbReference>
<dbReference type="EMBL" id="SWFT01000100">
    <property type="protein sequence ID" value="KAA8901753.1"/>
    <property type="molecule type" value="Genomic_DNA"/>
</dbReference>
<name>A0A642UMJ9_DIURU</name>
<dbReference type="GeneID" id="54781769"/>
<evidence type="ECO:0000256" key="1">
    <source>
        <dbReference type="ARBA" id="ARBA00001954"/>
    </source>
</evidence>
<dbReference type="PANTHER" id="PTHR10696:SF25">
    <property type="entry name" value="OXIDOREDUCTASE AIM17-RELATED"/>
    <property type="match status" value="1"/>
</dbReference>
<dbReference type="GO" id="GO:0005739">
    <property type="term" value="C:mitochondrion"/>
    <property type="evidence" value="ECO:0007669"/>
    <property type="project" value="TreeGrafter"/>
</dbReference>
<comment type="caution">
    <text evidence="8">The sequence shown here is derived from an EMBL/GenBank/DDBJ whole genome shotgun (WGS) entry which is preliminary data.</text>
</comment>
<sequence length="445" mass="51421">MIRNMHLARIARPMAKRMMSLSSYNDNYVSVLLQDKLVKFENVFLRDACTSPESVDPFSRQKSFSTAEIVDGLTIKDTPQVVKNANGEDVLHITWNQHGNDHKSEYPESFLVKYSTKANRRADKFFGSEQIHWDNKALNKGLDELNSTYTDYMNPDSKEFNRVVDVLNKYGLAFIHDCPEPIHEDMTEENTKDWPVAHLAERFGYIKKTFYGTLFDVKNKKEAENIAYTKVFLPLHMDLLYYESPPGLQLLHALKNSTLGGENIFCDSYLAAQHIRDTDPNAFYALTQVPISYHYDNNGEYYYFERPLIVEEEGYLESKTYRPKIKEVNYAPPFQGPFETGISEILARGNNQEVGSGSNHASASHYLLKDFLRGYKMFEDFVNDPINNYQIKLPEGTTVIFDNRRVLHSRNEFSDENGGDRWLMGAYCDGDSFRSKLRIAKRQLK</sequence>
<keyword evidence="9" id="KW-1185">Reference proteome</keyword>
<keyword evidence="5" id="KW-0560">Oxidoreductase</keyword>
<dbReference type="CDD" id="cd00250">
    <property type="entry name" value="CAS_like"/>
    <property type="match status" value="1"/>
</dbReference>
<dbReference type="PANTHER" id="PTHR10696">
    <property type="entry name" value="GAMMA-BUTYROBETAINE HYDROXYLASE-RELATED"/>
    <property type="match status" value="1"/>
</dbReference>
<dbReference type="GO" id="GO:0046872">
    <property type="term" value="F:metal ion binding"/>
    <property type="evidence" value="ECO:0007669"/>
    <property type="project" value="UniProtKB-KW"/>
</dbReference>
<dbReference type="VEuPathDB" id="FungiDB:DIURU_003118"/>
<dbReference type="OrthoDB" id="406634at2759"/>
<evidence type="ECO:0000256" key="6">
    <source>
        <dbReference type="ARBA" id="ARBA00023004"/>
    </source>
</evidence>
<protein>
    <recommendedName>
        <fullName evidence="7">TauD/TfdA-like domain-containing protein</fullName>
    </recommendedName>
</protein>
<dbReference type="OMA" id="VHITWPN"/>